<dbReference type="FunFam" id="3.40.50.1970:FF:000003">
    <property type="entry name" value="Alcohol dehydrogenase, iron-containing"/>
    <property type="match status" value="1"/>
</dbReference>
<evidence type="ECO:0000256" key="1">
    <source>
        <dbReference type="ARBA" id="ARBA00007358"/>
    </source>
</evidence>
<evidence type="ECO:0000313" key="5">
    <source>
        <dbReference type="EMBL" id="NGO38726.1"/>
    </source>
</evidence>
<evidence type="ECO:0000259" key="4">
    <source>
        <dbReference type="Pfam" id="PF25137"/>
    </source>
</evidence>
<evidence type="ECO:0000256" key="2">
    <source>
        <dbReference type="ARBA" id="ARBA00023002"/>
    </source>
</evidence>
<dbReference type="RefSeq" id="WP_165106348.1">
    <property type="nucleotide sequence ID" value="NZ_JAAKYA010000029.1"/>
</dbReference>
<keyword evidence="2" id="KW-0560">Oxidoreductase</keyword>
<dbReference type="GO" id="GO:0004022">
    <property type="term" value="F:alcohol dehydrogenase (NAD+) activity"/>
    <property type="evidence" value="ECO:0007669"/>
    <property type="project" value="TreeGrafter"/>
</dbReference>
<accession>A0A6M1RGJ9</accession>
<dbReference type="EMBL" id="JAAKYA010000029">
    <property type="protein sequence ID" value="NGO38726.1"/>
    <property type="molecule type" value="Genomic_DNA"/>
</dbReference>
<feature type="domain" description="Fe-containing alcohol dehydrogenase-like C-terminal" evidence="4">
    <location>
        <begin position="195"/>
        <end position="391"/>
    </location>
</feature>
<proteinExistence type="inferred from homology"/>
<dbReference type="GO" id="GO:0046872">
    <property type="term" value="F:metal ion binding"/>
    <property type="evidence" value="ECO:0007669"/>
    <property type="project" value="InterPro"/>
</dbReference>
<dbReference type="Gene3D" id="3.40.50.1970">
    <property type="match status" value="1"/>
</dbReference>
<dbReference type="Pfam" id="PF25137">
    <property type="entry name" value="ADH_Fe_C"/>
    <property type="match status" value="1"/>
</dbReference>
<name>A0A6M1RGJ9_9BACT</name>
<organism evidence="5 6">
    <name type="scientific">Limisphaera ngatamarikiensis</name>
    <dbReference type="NCBI Taxonomy" id="1324935"/>
    <lineage>
        <taxon>Bacteria</taxon>
        <taxon>Pseudomonadati</taxon>
        <taxon>Verrucomicrobiota</taxon>
        <taxon>Verrucomicrobiia</taxon>
        <taxon>Limisphaerales</taxon>
        <taxon>Limisphaeraceae</taxon>
        <taxon>Limisphaera</taxon>
    </lineage>
</organism>
<evidence type="ECO:0000259" key="3">
    <source>
        <dbReference type="Pfam" id="PF00465"/>
    </source>
</evidence>
<keyword evidence="6" id="KW-1185">Reference proteome</keyword>
<gene>
    <name evidence="5" type="ORF">G4L39_04865</name>
</gene>
<evidence type="ECO:0000313" key="6">
    <source>
        <dbReference type="Proteomes" id="UP000477311"/>
    </source>
</evidence>
<dbReference type="InterPro" id="IPR039697">
    <property type="entry name" value="Alcohol_dehydrogenase_Fe"/>
</dbReference>
<dbReference type="SUPFAM" id="SSF56796">
    <property type="entry name" value="Dehydroquinate synthase-like"/>
    <property type="match status" value="1"/>
</dbReference>
<comment type="similarity">
    <text evidence="1">Belongs to the iron-containing alcohol dehydrogenase family.</text>
</comment>
<dbReference type="InterPro" id="IPR056798">
    <property type="entry name" value="ADH_Fe_C"/>
</dbReference>
<comment type="caution">
    <text evidence="5">The sequence shown here is derived from an EMBL/GenBank/DDBJ whole genome shotgun (WGS) entry which is preliminary data.</text>
</comment>
<dbReference type="AlphaFoldDB" id="A0A6M1RGJ9"/>
<dbReference type="PANTHER" id="PTHR11496">
    <property type="entry name" value="ALCOHOL DEHYDROGENASE"/>
    <property type="match status" value="1"/>
</dbReference>
<dbReference type="PANTHER" id="PTHR11496:SF102">
    <property type="entry name" value="ALCOHOL DEHYDROGENASE 4"/>
    <property type="match status" value="1"/>
</dbReference>
<sequence>MAGEEGGALLAWEFVSPPRILFGAGVRRELPAVARAYGRRPLVVTGRSHQRVKDLLQALESAGLQPVRFGVCGEPEVATVRQAVGLARQEGCDLVIGVGGGSALDTAKAVAGLVPRAGEVEEFLEVVGQARPLPGPGLPFLAVPTTAGTGAEVTRNAVLAVPEHRVKVSFRSPYLVARAALVDPELTMGCPPAVTAAAGLDALTQLLEAWVSPRANFFTDACCAEGLPRVARSLRRAWSDGTDAQARADLSWSALLSGLALSNAGLGAVHGLAGPIGGAVPAPHGAVCGILVAPVTEANVRALRRRASGHPALERYARAACWLTGRSDAAAEDGVAWLYELAQSLQMPRLSRYGFTAGLIPEVVEKALRANSMKTNPIPLTADELSAVLEAVI</sequence>
<dbReference type="InterPro" id="IPR001670">
    <property type="entry name" value="ADH_Fe/GldA"/>
</dbReference>
<dbReference type="Pfam" id="PF00465">
    <property type="entry name" value="Fe-ADH"/>
    <property type="match status" value="1"/>
</dbReference>
<protein>
    <submittedName>
        <fullName evidence="5">Iron-containing alcohol dehydrogenase</fullName>
    </submittedName>
</protein>
<feature type="domain" description="Alcohol dehydrogenase iron-type/glycerol dehydrogenase GldA" evidence="3">
    <location>
        <begin position="17"/>
        <end position="184"/>
    </location>
</feature>
<dbReference type="Gene3D" id="1.20.1090.10">
    <property type="entry name" value="Dehydroquinate synthase-like - alpha domain"/>
    <property type="match status" value="1"/>
</dbReference>
<dbReference type="CDD" id="cd08183">
    <property type="entry name" value="Fe-ADH-like"/>
    <property type="match status" value="1"/>
</dbReference>
<reference evidence="5 6" key="1">
    <citation type="submission" date="2020-02" db="EMBL/GenBank/DDBJ databases">
        <title>Draft genome sequence of Limisphaera ngatamarikiensis NGM72.4T, a thermophilic Verrucomicrobia grouped in subdivision 3.</title>
        <authorList>
            <person name="Carere C.R."/>
            <person name="Steen J."/>
            <person name="Hugenholtz P."/>
            <person name="Stott M.B."/>
        </authorList>
    </citation>
    <scope>NUCLEOTIDE SEQUENCE [LARGE SCALE GENOMIC DNA]</scope>
    <source>
        <strain evidence="5 6">NGM72.4</strain>
    </source>
</reference>
<dbReference type="Proteomes" id="UP000477311">
    <property type="component" value="Unassembled WGS sequence"/>
</dbReference>